<dbReference type="AlphaFoldDB" id="A0A8K0A4F5"/>
<dbReference type="OrthoDB" id="10110559at2759"/>
<sequence length="74" mass="8419">MVTISINVQNSLWSPPSRFKDGSTFEMTGDGAMTIHSRGTFKMIFKITGYQMKLTQSMDEFSYDTVYTKCTCPE</sequence>
<accession>A0A8K0A4F5</accession>
<reference evidence="1" key="1">
    <citation type="submission" date="2022-01" db="EMBL/GenBank/DDBJ databases">
        <authorList>
            <person name="Braso-Vives M."/>
        </authorList>
    </citation>
    <scope>NUCLEOTIDE SEQUENCE</scope>
</reference>
<name>A0A8K0A4F5_BRALA</name>
<dbReference type="Proteomes" id="UP000838412">
    <property type="component" value="Chromosome 7"/>
</dbReference>
<proteinExistence type="predicted"/>
<keyword evidence="2" id="KW-1185">Reference proteome</keyword>
<gene>
    <name evidence="1" type="primary">Hypp4098</name>
    <name evidence="1" type="ORF">BLAG_LOCUS21850</name>
</gene>
<evidence type="ECO:0000313" key="1">
    <source>
        <dbReference type="EMBL" id="CAH1269108.1"/>
    </source>
</evidence>
<evidence type="ECO:0000313" key="2">
    <source>
        <dbReference type="Proteomes" id="UP000838412"/>
    </source>
</evidence>
<organism evidence="1 2">
    <name type="scientific">Branchiostoma lanceolatum</name>
    <name type="common">Common lancelet</name>
    <name type="synonym">Amphioxus lanceolatum</name>
    <dbReference type="NCBI Taxonomy" id="7740"/>
    <lineage>
        <taxon>Eukaryota</taxon>
        <taxon>Metazoa</taxon>
        <taxon>Chordata</taxon>
        <taxon>Cephalochordata</taxon>
        <taxon>Leptocardii</taxon>
        <taxon>Amphioxiformes</taxon>
        <taxon>Branchiostomatidae</taxon>
        <taxon>Branchiostoma</taxon>
    </lineage>
</organism>
<protein>
    <submittedName>
        <fullName evidence="1">Hypp4098 protein</fullName>
    </submittedName>
</protein>
<dbReference type="EMBL" id="OV696692">
    <property type="protein sequence ID" value="CAH1269108.1"/>
    <property type="molecule type" value="Genomic_DNA"/>
</dbReference>